<evidence type="ECO:0000313" key="3">
    <source>
        <dbReference type="Proteomes" id="UP000499080"/>
    </source>
</evidence>
<dbReference type="EMBL" id="BGPR01000081">
    <property type="protein sequence ID" value="GBL91760.1"/>
    <property type="molecule type" value="Genomic_DNA"/>
</dbReference>
<feature type="region of interest" description="Disordered" evidence="1">
    <location>
        <begin position="19"/>
        <end position="50"/>
    </location>
</feature>
<organism evidence="2 3">
    <name type="scientific">Araneus ventricosus</name>
    <name type="common">Orbweaver spider</name>
    <name type="synonym">Epeira ventricosa</name>
    <dbReference type="NCBI Taxonomy" id="182803"/>
    <lineage>
        <taxon>Eukaryota</taxon>
        <taxon>Metazoa</taxon>
        <taxon>Ecdysozoa</taxon>
        <taxon>Arthropoda</taxon>
        <taxon>Chelicerata</taxon>
        <taxon>Arachnida</taxon>
        <taxon>Araneae</taxon>
        <taxon>Araneomorphae</taxon>
        <taxon>Entelegynae</taxon>
        <taxon>Araneoidea</taxon>
        <taxon>Araneidae</taxon>
        <taxon>Araneus</taxon>
    </lineage>
</organism>
<dbReference type="Proteomes" id="UP000499080">
    <property type="component" value="Unassembled WGS sequence"/>
</dbReference>
<reference evidence="2 3" key="1">
    <citation type="journal article" date="2019" name="Sci. Rep.">
        <title>Orb-weaving spider Araneus ventricosus genome elucidates the spidroin gene catalogue.</title>
        <authorList>
            <person name="Kono N."/>
            <person name="Nakamura H."/>
            <person name="Ohtoshi R."/>
            <person name="Moran D.A.P."/>
            <person name="Shinohara A."/>
            <person name="Yoshida Y."/>
            <person name="Fujiwara M."/>
            <person name="Mori M."/>
            <person name="Tomita M."/>
            <person name="Arakawa K."/>
        </authorList>
    </citation>
    <scope>NUCLEOTIDE SEQUENCE [LARGE SCALE GENOMIC DNA]</scope>
</reference>
<name>A0A4Y2BHN6_ARAVE</name>
<gene>
    <name evidence="2" type="ORF">AVEN_71396_1</name>
</gene>
<accession>A0A4Y2BHN6</accession>
<sequence>MMKGVFSVIEYPDNDVSKRTMQSKMNIRAPTASPTTDSKKGRQPSALGTASLSSYLGASRNLYAQSHLQERWPPLTQSPRK</sequence>
<evidence type="ECO:0000313" key="2">
    <source>
        <dbReference type="EMBL" id="GBL91760.1"/>
    </source>
</evidence>
<comment type="caution">
    <text evidence="2">The sequence shown here is derived from an EMBL/GenBank/DDBJ whole genome shotgun (WGS) entry which is preliminary data.</text>
</comment>
<evidence type="ECO:0000256" key="1">
    <source>
        <dbReference type="SAM" id="MobiDB-lite"/>
    </source>
</evidence>
<keyword evidence="3" id="KW-1185">Reference proteome</keyword>
<dbReference type="AlphaFoldDB" id="A0A4Y2BHN6"/>
<protein>
    <submittedName>
        <fullName evidence="2">Uncharacterized protein</fullName>
    </submittedName>
</protein>
<proteinExistence type="predicted"/>